<dbReference type="RefSeq" id="WP_137331278.1">
    <property type="nucleotide sequence ID" value="NZ_CP040077.1"/>
</dbReference>
<reference evidence="3 4" key="1">
    <citation type="submission" date="2019-05" db="EMBL/GenBank/DDBJ databases">
        <title>Burkholderia sp. DHOD12, isolated from subtropical forest soil.</title>
        <authorList>
            <person name="Gao Z.-H."/>
            <person name="Qiu L.-H."/>
        </authorList>
    </citation>
    <scope>NUCLEOTIDE SEQUENCE [LARGE SCALE GENOMIC DNA]</scope>
    <source>
        <strain evidence="3 4">DHOD12</strain>
    </source>
</reference>
<proteinExistence type="predicted"/>
<dbReference type="OrthoDB" id="9135554at2"/>
<evidence type="ECO:0000256" key="1">
    <source>
        <dbReference type="SAM" id="MobiDB-lite"/>
    </source>
</evidence>
<accession>A0A4P8IL19</accession>
<dbReference type="GO" id="GO:0016887">
    <property type="term" value="F:ATP hydrolysis activity"/>
    <property type="evidence" value="ECO:0007669"/>
    <property type="project" value="InterPro"/>
</dbReference>
<dbReference type="InterPro" id="IPR049945">
    <property type="entry name" value="AAA_22"/>
</dbReference>
<keyword evidence="4" id="KW-1185">Reference proteome</keyword>
<evidence type="ECO:0000313" key="4">
    <source>
        <dbReference type="Proteomes" id="UP000298656"/>
    </source>
</evidence>
<dbReference type="AlphaFoldDB" id="A0A4P8IL19"/>
<gene>
    <name evidence="3" type="ORF">FAZ95_04070</name>
</gene>
<dbReference type="EMBL" id="CP040077">
    <property type="protein sequence ID" value="QCP48437.1"/>
    <property type="molecule type" value="Genomic_DNA"/>
</dbReference>
<evidence type="ECO:0000259" key="2">
    <source>
        <dbReference type="Pfam" id="PF13401"/>
    </source>
</evidence>
<dbReference type="GO" id="GO:0005524">
    <property type="term" value="F:ATP binding"/>
    <property type="evidence" value="ECO:0007669"/>
    <property type="project" value="UniProtKB-KW"/>
</dbReference>
<organism evidence="3 4">
    <name type="scientific">Trinickia violacea</name>
    <dbReference type="NCBI Taxonomy" id="2571746"/>
    <lineage>
        <taxon>Bacteria</taxon>
        <taxon>Pseudomonadati</taxon>
        <taxon>Pseudomonadota</taxon>
        <taxon>Betaproteobacteria</taxon>
        <taxon>Burkholderiales</taxon>
        <taxon>Burkholderiaceae</taxon>
        <taxon>Trinickia</taxon>
    </lineage>
</organism>
<keyword evidence="3" id="KW-0067">ATP-binding</keyword>
<feature type="domain" description="ORC1/DEAH AAA+ ATPase" evidence="2">
    <location>
        <begin position="113"/>
        <end position="261"/>
    </location>
</feature>
<feature type="region of interest" description="Disordered" evidence="1">
    <location>
        <begin position="407"/>
        <end position="441"/>
    </location>
</feature>
<evidence type="ECO:0000313" key="3">
    <source>
        <dbReference type="EMBL" id="QCP48437.1"/>
    </source>
</evidence>
<protein>
    <submittedName>
        <fullName evidence="3">ATP-binding protein</fullName>
    </submittedName>
</protein>
<dbReference type="Proteomes" id="UP000298656">
    <property type="component" value="Chromosome 1"/>
</dbReference>
<feature type="compositionally biased region" description="Polar residues" evidence="1">
    <location>
        <begin position="407"/>
        <end position="416"/>
    </location>
</feature>
<name>A0A4P8IL19_9BURK</name>
<dbReference type="Pfam" id="PF13401">
    <property type="entry name" value="AAA_22"/>
    <property type="match status" value="1"/>
</dbReference>
<sequence length="491" mass="54749">MKDYAKSNNPLLDSLPLPVNFDALPTLLLNEPLNAEVLRSLPAQDRASLLAKISSHFVPTSMAIDIADAILTAIFAGYEERNPCLAQIKKQRYLVGGWQGKFDGGWPGFITRNARCVTIDGITGLGKSAIVDRTLSLLPQVVKHGPSEAAGWTMQKQLVWVKVDMTSDGSRLGFLMQLYRQIDAALGTDYFSQFSAKRWSVEHHMVSVSKILYNCFCGALIIEEIQERNFAQAASRDLMVLFFLRLANLGIPIVLIGNPKGFEGFNDFTQDVRRFTSGGLFNLWPALFPRDPDWAEFLVPGMLQFNVMRNPPLIRDSARLLFRCTGGVCDYLAKLLAQAQLLALRREQEFITDADVLEAYEGPTIKASHPLIRALADRDVNALNQFRDIPVMSFVARWAESDGLTGSSAINKTRVSPPSGAAASEPEKKPRPRFQTAESMYKRKVTAGIRQQLNGAEKRKRLSQDDLRAEGLKNVLLDNFEKMKLARGRKS</sequence>
<dbReference type="KEGG" id="tvl:FAZ95_04070"/>
<keyword evidence="3" id="KW-0547">Nucleotide-binding</keyword>